<keyword evidence="2" id="KW-0001">2Fe-2S</keyword>
<dbReference type="Gene3D" id="1.10.10.1590">
    <property type="entry name" value="NADH-quinone oxidoreductase subunit E"/>
    <property type="match status" value="1"/>
</dbReference>
<dbReference type="CDD" id="cd03064">
    <property type="entry name" value="TRX_Fd_NuoE"/>
    <property type="match status" value="1"/>
</dbReference>
<keyword evidence="10" id="KW-1185">Reference proteome</keyword>
<dbReference type="FunFam" id="3.40.30.10:FF:000022">
    <property type="entry name" value="NADH dehydrogenase flavoprotein 2, mitochondrial"/>
    <property type="match status" value="1"/>
</dbReference>
<proteinExistence type="inferred from homology"/>
<accession>A0A194QTG4</accession>
<dbReference type="PANTHER" id="PTHR10371:SF3">
    <property type="entry name" value="NADH DEHYDROGENASE [UBIQUINONE] FLAVOPROTEIN 2, MITOCHONDRIAL"/>
    <property type="match status" value="1"/>
</dbReference>
<dbReference type="STRING" id="76193.A0A194QTG4"/>
<comment type="similarity">
    <text evidence="1">Belongs to the complex I 24 kDa subunit family.</text>
</comment>
<dbReference type="Proteomes" id="UP000053240">
    <property type="component" value="Unassembled WGS sequence"/>
</dbReference>
<keyword evidence="5" id="KW-0408">Iron</keyword>
<dbReference type="InterPro" id="IPR041921">
    <property type="entry name" value="NuoE_N"/>
</dbReference>
<organism evidence="9 10">
    <name type="scientific">Papilio machaon</name>
    <name type="common">Old World swallowtail butterfly</name>
    <dbReference type="NCBI Taxonomy" id="76193"/>
    <lineage>
        <taxon>Eukaryota</taxon>
        <taxon>Metazoa</taxon>
        <taxon>Ecdysozoa</taxon>
        <taxon>Arthropoda</taxon>
        <taxon>Hexapoda</taxon>
        <taxon>Insecta</taxon>
        <taxon>Pterygota</taxon>
        <taxon>Neoptera</taxon>
        <taxon>Endopterygota</taxon>
        <taxon>Lepidoptera</taxon>
        <taxon>Glossata</taxon>
        <taxon>Ditrysia</taxon>
        <taxon>Papilionoidea</taxon>
        <taxon>Papilionidae</taxon>
        <taxon>Papilioninae</taxon>
        <taxon>Papilio</taxon>
    </lineage>
</organism>
<evidence type="ECO:0000256" key="6">
    <source>
        <dbReference type="ARBA" id="ARBA00023014"/>
    </source>
</evidence>
<dbReference type="SUPFAM" id="SSF52833">
    <property type="entry name" value="Thioredoxin-like"/>
    <property type="match status" value="1"/>
</dbReference>
<dbReference type="Gene3D" id="3.40.30.10">
    <property type="entry name" value="Glutaredoxin"/>
    <property type="match status" value="1"/>
</dbReference>
<evidence type="ECO:0000313" key="9">
    <source>
        <dbReference type="EMBL" id="KPJ08757.1"/>
    </source>
</evidence>
<keyword evidence="6" id="KW-0411">Iron-sulfur</keyword>
<reference evidence="9 10" key="1">
    <citation type="journal article" date="2015" name="Nat. Commun.">
        <title>Outbred genome sequencing and CRISPR/Cas9 gene editing in butterflies.</title>
        <authorList>
            <person name="Li X."/>
            <person name="Fan D."/>
            <person name="Zhang W."/>
            <person name="Liu G."/>
            <person name="Zhang L."/>
            <person name="Zhao L."/>
            <person name="Fang X."/>
            <person name="Chen L."/>
            <person name="Dong Y."/>
            <person name="Chen Y."/>
            <person name="Ding Y."/>
            <person name="Zhao R."/>
            <person name="Feng M."/>
            <person name="Zhu Y."/>
            <person name="Feng Y."/>
            <person name="Jiang X."/>
            <person name="Zhu D."/>
            <person name="Xiang H."/>
            <person name="Feng X."/>
            <person name="Li S."/>
            <person name="Wang J."/>
            <person name="Zhang G."/>
            <person name="Kronforst M.R."/>
            <person name="Wang W."/>
        </authorList>
    </citation>
    <scope>NUCLEOTIDE SEQUENCE [LARGE SCALE GENOMIC DNA]</scope>
    <source>
        <strain evidence="9">Ya'a_city_454_Pm</strain>
        <tissue evidence="9">Whole body</tissue>
    </source>
</reference>
<evidence type="ECO:0000256" key="2">
    <source>
        <dbReference type="ARBA" id="ARBA00022714"/>
    </source>
</evidence>
<dbReference type="AlphaFoldDB" id="A0A194QTG4"/>
<evidence type="ECO:0000256" key="8">
    <source>
        <dbReference type="ARBA" id="ARBA00034078"/>
    </source>
</evidence>
<dbReference type="FunFam" id="1.10.10.1590:FF:000001">
    <property type="entry name" value="NADH-quinone oxidoreductase subunit E"/>
    <property type="match status" value="1"/>
</dbReference>
<dbReference type="GO" id="GO:0005743">
    <property type="term" value="C:mitochondrial inner membrane"/>
    <property type="evidence" value="ECO:0007669"/>
    <property type="project" value="UniProtKB-ARBA"/>
</dbReference>
<dbReference type="GO" id="GO:0046872">
    <property type="term" value="F:metal ion binding"/>
    <property type="evidence" value="ECO:0007669"/>
    <property type="project" value="UniProtKB-KW"/>
</dbReference>
<dbReference type="Pfam" id="PF01257">
    <property type="entry name" value="2Fe-2S_thioredx"/>
    <property type="match status" value="1"/>
</dbReference>
<keyword evidence="4" id="KW-1278">Translocase</keyword>
<dbReference type="EMBL" id="KQ461150">
    <property type="protein sequence ID" value="KPJ08757.1"/>
    <property type="molecule type" value="Genomic_DNA"/>
</dbReference>
<dbReference type="GO" id="GO:0003954">
    <property type="term" value="F:NADH dehydrogenase activity"/>
    <property type="evidence" value="ECO:0007669"/>
    <property type="project" value="TreeGrafter"/>
</dbReference>
<evidence type="ECO:0000256" key="4">
    <source>
        <dbReference type="ARBA" id="ARBA00022967"/>
    </source>
</evidence>
<evidence type="ECO:0000256" key="3">
    <source>
        <dbReference type="ARBA" id="ARBA00022723"/>
    </source>
</evidence>
<protein>
    <submittedName>
        <fullName evidence="9">NADH dehydrogenase [ubiquinone] flavoprotein 2, mitochondrial</fullName>
    </submittedName>
</protein>
<dbReference type="GO" id="GO:0098796">
    <property type="term" value="C:membrane protein complex"/>
    <property type="evidence" value="ECO:0007669"/>
    <property type="project" value="UniProtKB-ARBA"/>
</dbReference>
<evidence type="ECO:0000256" key="5">
    <source>
        <dbReference type="ARBA" id="ARBA00023004"/>
    </source>
</evidence>
<comment type="cofactor">
    <cofactor evidence="8">
        <name>[2Fe-2S] cluster</name>
        <dbReference type="ChEBI" id="CHEBI:190135"/>
    </cofactor>
</comment>
<evidence type="ECO:0000313" key="10">
    <source>
        <dbReference type="Proteomes" id="UP000053240"/>
    </source>
</evidence>
<dbReference type="GO" id="GO:0051537">
    <property type="term" value="F:2 iron, 2 sulfur cluster binding"/>
    <property type="evidence" value="ECO:0007669"/>
    <property type="project" value="UniProtKB-KW"/>
</dbReference>
<dbReference type="FunCoup" id="A0A194QTG4">
    <property type="interactions" value="1237"/>
</dbReference>
<sequence length="332" mass="36807">MIRSSTKVTDIARRIVNLKCRWAGHIARRTQTRTADGAAKYWNDGHGQVDAAWTGFPQDGPMIWSRLREYPGCGLHRTDHRGDLWGRPKPSSGRYMAEKRKKNKIANVSTSKQLRSDELVVHRDNPENNPKTPFEFSEANLNRLCAVIQNYPEGAQRSALGAALDLVQRQIGWIPISAMHKVAEILSVPRMRVYEFATFYTMCKRRNRGKFNVKVCVTTPCMIRGSDIILQAVEVATKCKTGGLSEDGVFGVDIVQCQGACADAPVMVVNDDYYEDLTLDNVYEIINALKAGCIPPQGPQSGRFCAEPCCGQASLLEPPPAPGFKLQPALAK</sequence>
<dbReference type="NCBIfam" id="TIGR01958">
    <property type="entry name" value="nuoE_fam"/>
    <property type="match status" value="1"/>
</dbReference>
<gene>
    <name evidence="9" type="ORF">RR48_06245</name>
</gene>
<evidence type="ECO:0000256" key="7">
    <source>
        <dbReference type="ARBA" id="ARBA00023027"/>
    </source>
</evidence>
<keyword evidence="9" id="KW-0830">Ubiquinone</keyword>
<keyword evidence="7" id="KW-0520">NAD</keyword>
<dbReference type="GO" id="GO:1902494">
    <property type="term" value="C:catalytic complex"/>
    <property type="evidence" value="ECO:0007669"/>
    <property type="project" value="UniProtKB-ARBA"/>
</dbReference>
<dbReference type="GO" id="GO:0006120">
    <property type="term" value="P:mitochondrial electron transport, NADH to ubiquinone"/>
    <property type="evidence" value="ECO:0007669"/>
    <property type="project" value="UniProtKB-ARBA"/>
</dbReference>
<name>A0A194QTG4_PAPMA</name>
<dbReference type="PANTHER" id="PTHR10371">
    <property type="entry name" value="NADH DEHYDROGENASE UBIQUINONE FLAVOPROTEIN 2, MITOCHONDRIAL"/>
    <property type="match status" value="1"/>
</dbReference>
<dbReference type="GO" id="GO:0008137">
    <property type="term" value="F:NADH dehydrogenase (ubiquinone) activity"/>
    <property type="evidence" value="ECO:0007669"/>
    <property type="project" value="UniProtKB-ARBA"/>
</dbReference>
<dbReference type="InParanoid" id="A0A194QTG4"/>
<dbReference type="InterPro" id="IPR036249">
    <property type="entry name" value="Thioredoxin-like_sf"/>
</dbReference>
<dbReference type="InterPro" id="IPR042128">
    <property type="entry name" value="NuoE_dom"/>
</dbReference>
<keyword evidence="3" id="KW-0479">Metal-binding</keyword>
<dbReference type="InterPro" id="IPR002023">
    <property type="entry name" value="NuoE-like"/>
</dbReference>
<evidence type="ECO:0000256" key="1">
    <source>
        <dbReference type="ARBA" id="ARBA00010643"/>
    </source>
</evidence>